<dbReference type="AlphaFoldDB" id="A0AAV0XLF0"/>
<keyword evidence="2" id="KW-1185">Reference proteome</keyword>
<evidence type="ECO:0000313" key="1">
    <source>
        <dbReference type="EMBL" id="CAI6368672.1"/>
    </source>
</evidence>
<proteinExistence type="predicted"/>
<reference evidence="1 2" key="1">
    <citation type="submission" date="2023-01" db="EMBL/GenBank/DDBJ databases">
        <authorList>
            <person name="Whitehead M."/>
        </authorList>
    </citation>
    <scope>NUCLEOTIDE SEQUENCE [LARGE SCALE GENOMIC DNA]</scope>
</reference>
<gene>
    <name evidence="1" type="ORF">MEUPH1_LOCUS23001</name>
</gene>
<comment type="caution">
    <text evidence="1">The sequence shown here is derived from an EMBL/GenBank/DDBJ whole genome shotgun (WGS) entry which is preliminary data.</text>
</comment>
<dbReference type="Proteomes" id="UP001160148">
    <property type="component" value="Unassembled WGS sequence"/>
</dbReference>
<name>A0AAV0XLF0_9HEMI</name>
<organism evidence="1 2">
    <name type="scientific">Macrosiphum euphorbiae</name>
    <name type="common">potato aphid</name>
    <dbReference type="NCBI Taxonomy" id="13131"/>
    <lineage>
        <taxon>Eukaryota</taxon>
        <taxon>Metazoa</taxon>
        <taxon>Ecdysozoa</taxon>
        <taxon>Arthropoda</taxon>
        <taxon>Hexapoda</taxon>
        <taxon>Insecta</taxon>
        <taxon>Pterygota</taxon>
        <taxon>Neoptera</taxon>
        <taxon>Paraneoptera</taxon>
        <taxon>Hemiptera</taxon>
        <taxon>Sternorrhyncha</taxon>
        <taxon>Aphidomorpha</taxon>
        <taxon>Aphidoidea</taxon>
        <taxon>Aphididae</taxon>
        <taxon>Macrosiphini</taxon>
        <taxon>Macrosiphum</taxon>
    </lineage>
</organism>
<accession>A0AAV0XLF0</accession>
<dbReference type="EMBL" id="CARXXK010000005">
    <property type="protein sequence ID" value="CAI6368672.1"/>
    <property type="molecule type" value="Genomic_DNA"/>
</dbReference>
<sequence length="78" mass="8472">MHGLSAAGSADSEISWSIAGGIRGSSKFYGIAESYYPYLRSYIYDLRSLDTFTFPDRPSYPNNSPGNCGLPILIADLS</sequence>
<protein>
    <submittedName>
        <fullName evidence="1">Uncharacterized protein</fullName>
    </submittedName>
</protein>
<evidence type="ECO:0000313" key="2">
    <source>
        <dbReference type="Proteomes" id="UP001160148"/>
    </source>
</evidence>